<evidence type="ECO:0000313" key="6">
    <source>
        <dbReference type="RefSeq" id="XP_041426092.1"/>
    </source>
</evidence>
<keyword evidence="2" id="KW-0430">Lectin</keyword>
<dbReference type="Pfam" id="PF00059">
    <property type="entry name" value="Lectin_C"/>
    <property type="match status" value="1"/>
</dbReference>
<dbReference type="OrthoDB" id="9906043at2759"/>
<dbReference type="AlphaFoldDB" id="A0A8J1L972"/>
<gene>
    <name evidence="6" type="primary">LOC108696024</name>
</gene>
<dbReference type="Gene3D" id="3.10.100.10">
    <property type="entry name" value="Mannose-Binding Protein A, subunit A"/>
    <property type="match status" value="1"/>
</dbReference>
<dbReference type="Proteomes" id="UP000186698">
    <property type="component" value="Chromosome 7L"/>
</dbReference>
<sequence length="226" mass="25710">MLLYSVGCGTDMGEEDSEIEITPLAEKMDVEKAEGLDLVFSLLKGDFSRAAALWENVTSRHVPLAPVICIVTVLFLSVIVPLIVLLYIREPCSSCKPCGYSAPCEEDWIWYRGKCYYFSETYDEWNNSQNFCASHNASLSLIDSQEELDFLRRHKGLYDHWIGLYRDINGPVWVWANGSLFRNTFAVTGDSPCVYLNNNRIGSTECHGDKKWICNKIDANSHMTHF</sequence>
<dbReference type="InterPro" id="IPR033992">
    <property type="entry name" value="NKR-like_CTLD"/>
</dbReference>
<protein>
    <submittedName>
        <fullName evidence="6">Early activation antigen CD69</fullName>
    </submittedName>
</protein>
<evidence type="ECO:0000256" key="3">
    <source>
        <dbReference type="SAM" id="Phobius"/>
    </source>
</evidence>
<keyword evidence="3" id="KW-1133">Transmembrane helix</keyword>
<dbReference type="InterPro" id="IPR050828">
    <property type="entry name" value="C-type_lectin/matrix_domain"/>
</dbReference>
<dbReference type="PANTHER" id="PTHR45710">
    <property type="entry name" value="C-TYPE LECTIN DOMAIN-CONTAINING PROTEIN 180"/>
    <property type="match status" value="1"/>
</dbReference>
<feature type="domain" description="C-type lectin" evidence="4">
    <location>
        <begin position="111"/>
        <end position="215"/>
    </location>
</feature>
<dbReference type="GO" id="GO:0005886">
    <property type="term" value="C:plasma membrane"/>
    <property type="evidence" value="ECO:0007669"/>
    <property type="project" value="UniProtKB-SubCell"/>
</dbReference>
<keyword evidence="5" id="KW-1185">Reference proteome</keyword>
<proteinExistence type="predicted"/>
<evidence type="ECO:0000259" key="4">
    <source>
        <dbReference type="PROSITE" id="PS50041"/>
    </source>
</evidence>
<accession>A0A8J1L972</accession>
<dbReference type="GeneID" id="108696024"/>
<keyword evidence="3" id="KW-0472">Membrane</keyword>
<dbReference type="KEGG" id="xla:108696024"/>
<dbReference type="InterPro" id="IPR016187">
    <property type="entry name" value="CTDL_fold"/>
</dbReference>
<dbReference type="SUPFAM" id="SSF56436">
    <property type="entry name" value="C-type lectin-like"/>
    <property type="match status" value="1"/>
</dbReference>
<dbReference type="CDD" id="cd03593">
    <property type="entry name" value="CLECT_NK_receptors_like"/>
    <property type="match status" value="1"/>
</dbReference>
<dbReference type="InterPro" id="IPR016186">
    <property type="entry name" value="C-type_lectin-like/link_sf"/>
</dbReference>
<name>A0A8J1L972_XENLA</name>
<evidence type="ECO:0000313" key="5">
    <source>
        <dbReference type="Proteomes" id="UP000186698"/>
    </source>
</evidence>
<dbReference type="InterPro" id="IPR001304">
    <property type="entry name" value="C-type_lectin-like"/>
</dbReference>
<comment type="subcellular location">
    <subcellularLocation>
        <location evidence="1">Cell membrane</location>
        <topology evidence="1">Single-pass type II membrane protein</topology>
    </subcellularLocation>
</comment>
<dbReference type="SMART" id="SM00034">
    <property type="entry name" value="CLECT"/>
    <property type="match status" value="1"/>
</dbReference>
<dbReference type="RefSeq" id="XP_041426092.1">
    <property type="nucleotide sequence ID" value="XM_041570158.1"/>
</dbReference>
<dbReference type="GO" id="GO:0030246">
    <property type="term" value="F:carbohydrate binding"/>
    <property type="evidence" value="ECO:0007669"/>
    <property type="project" value="UniProtKB-KW"/>
</dbReference>
<evidence type="ECO:0000256" key="2">
    <source>
        <dbReference type="ARBA" id="ARBA00022734"/>
    </source>
</evidence>
<keyword evidence="3" id="KW-0812">Transmembrane</keyword>
<dbReference type="PROSITE" id="PS50041">
    <property type="entry name" value="C_TYPE_LECTIN_2"/>
    <property type="match status" value="1"/>
</dbReference>
<reference evidence="6" key="1">
    <citation type="submission" date="2025-08" db="UniProtKB">
        <authorList>
            <consortium name="RefSeq"/>
        </authorList>
    </citation>
    <scope>IDENTIFICATION</scope>
    <source>
        <strain evidence="6">J_2021</strain>
        <tissue evidence="6">Erythrocytes</tissue>
    </source>
</reference>
<dbReference type="PANTHER" id="PTHR45710:SF33">
    <property type="entry name" value="C-TYPE LECTIN DOMAIN FAMILY 2 MEMBER E-LIKE ISOFORM X1"/>
    <property type="match status" value="1"/>
</dbReference>
<organism evidence="5 6">
    <name type="scientific">Xenopus laevis</name>
    <name type="common">African clawed frog</name>
    <dbReference type="NCBI Taxonomy" id="8355"/>
    <lineage>
        <taxon>Eukaryota</taxon>
        <taxon>Metazoa</taxon>
        <taxon>Chordata</taxon>
        <taxon>Craniata</taxon>
        <taxon>Vertebrata</taxon>
        <taxon>Euteleostomi</taxon>
        <taxon>Amphibia</taxon>
        <taxon>Batrachia</taxon>
        <taxon>Anura</taxon>
        <taxon>Pipoidea</taxon>
        <taxon>Pipidae</taxon>
        <taxon>Xenopodinae</taxon>
        <taxon>Xenopus</taxon>
        <taxon>Xenopus</taxon>
    </lineage>
</organism>
<evidence type="ECO:0000256" key="1">
    <source>
        <dbReference type="ARBA" id="ARBA00004401"/>
    </source>
</evidence>
<feature type="transmembrane region" description="Helical" evidence="3">
    <location>
        <begin position="64"/>
        <end position="88"/>
    </location>
</feature>